<reference evidence="1" key="1">
    <citation type="submission" date="2018-05" db="EMBL/GenBank/DDBJ databases">
        <authorList>
            <person name="Lanie J.A."/>
            <person name="Ng W.-L."/>
            <person name="Kazmierczak K.M."/>
            <person name="Andrzejewski T.M."/>
            <person name="Davidsen T.M."/>
            <person name="Wayne K.J."/>
            <person name="Tettelin H."/>
            <person name="Glass J.I."/>
            <person name="Rusch D."/>
            <person name="Podicherti R."/>
            <person name="Tsui H.-C.T."/>
            <person name="Winkler M.E."/>
        </authorList>
    </citation>
    <scope>NUCLEOTIDE SEQUENCE</scope>
</reference>
<sequence>MDVNQSPPTNGNFLQYIFGRVLCWTGIHDYRVISVTGSFGRGGGVEKRECRRCQKLSVRPI</sequence>
<dbReference type="AlphaFoldDB" id="A0A382AE12"/>
<name>A0A382AE12_9ZZZZ</name>
<proteinExistence type="predicted"/>
<gene>
    <name evidence="1" type="ORF">METZ01_LOCUS152448</name>
</gene>
<accession>A0A382AE12</accession>
<organism evidence="1">
    <name type="scientific">marine metagenome</name>
    <dbReference type="NCBI Taxonomy" id="408172"/>
    <lineage>
        <taxon>unclassified sequences</taxon>
        <taxon>metagenomes</taxon>
        <taxon>ecological metagenomes</taxon>
    </lineage>
</organism>
<protein>
    <submittedName>
        <fullName evidence="1">Uncharacterized protein</fullName>
    </submittedName>
</protein>
<dbReference type="EMBL" id="UINC01024937">
    <property type="protein sequence ID" value="SVA99594.1"/>
    <property type="molecule type" value="Genomic_DNA"/>
</dbReference>
<evidence type="ECO:0000313" key="1">
    <source>
        <dbReference type="EMBL" id="SVA99594.1"/>
    </source>
</evidence>